<dbReference type="Proteomes" id="UP000436138">
    <property type="component" value="Chromosome"/>
</dbReference>
<proteinExistence type="predicted"/>
<accession>A0A6I6MTW0</accession>
<keyword evidence="3" id="KW-1185">Reference proteome</keyword>
<dbReference type="KEGG" id="sbro:GQF42_06050"/>
<evidence type="ECO:0000313" key="3">
    <source>
        <dbReference type="Proteomes" id="UP000436138"/>
    </source>
</evidence>
<gene>
    <name evidence="2" type="ORF">GQF42_06050</name>
</gene>
<organism evidence="2 3">
    <name type="scientific">Streptomyces broussonetiae</name>
    <dbReference type="NCBI Taxonomy" id="2686304"/>
    <lineage>
        <taxon>Bacteria</taxon>
        <taxon>Bacillati</taxon>
        <taxon>Actinomycetota</taxon>
        <taxon>Actinomycetes</taxon>
        <taxon>Kitasatosporales</taxon>
        <taxon>Streptomycetaceae</taxon>
        <taxon>Streptomyces</taxon>
    </lineage>
</organism>
<evidence type="ECO:0000313" key="2">
    <source>
        <dbReference type="EMBL" id="QHA02902.1"/>
    </source>
</evidence>
<evidence type="ECO:0000256" key="1">
    <source>
        <dbReference type="SAM" id="MobiDB-lite"/>
    </source>
</evidence>
<dbReference type="EMBL" id="CP047020">
    <property type="protein sequence ID" value="QHA02902.1"/>
    <property type="molecule type" value="Genomic_DNA"/>
</dbReference>
<sequence>MWLAVADDTSTAKVYKIGPTHYEADIYAHGHKLDTLTAKGHTAHGENNGLHVTLHVTSCVEDAPQPQPGTGDAKPTPLPGGDHGKNGTAQAAQAE</sequence>
<protein>
    <submittedName>
        <fullName evidence="2">Uncharacterized protein</fullName>
    </submittedName>
</protein>
<feature type="region of interest" description="Disordered" evidence="1">
    <location>
        <begin position="58"/>
        <end position="95"/>
    </location>
</feature>
<name>A0A6I6MTW0_9ACTN</name>
<reference evidence="2 3" key="1">
    <citation type="submission" date="2019-12" db="EMBL/GenBank/DDBJ databases">
        <title>Streptomyces sp. strain T44 isolated from rhizosphere soil of Broussonetia papyrifera.</title>
        <authorList>
            <person name="Mo P."/>
        </authorList>
    </citation>
    <scope>NUCLEOTIDE SEQUENCE [LARGE SCALE GENOMIC DNA]</scope>
    <source>
        <strain evidence="2 3">T44</strain>
    </source>
</reference>
<dbReference type="RefSeq" id="WP_158918359.1">
    <property type="nucleotide sequence ID" value="NZ_CP047020.1"/>
</dbReference>
<dbReference type="AlphaFoldDB" id="A0A6I6MTW0"/>